<keyword evidence="1" id="KW-0175">Coiled coil</keyword>
<dbReference type="SUPFAM" id="SSF64356">
    <property type="entry name" value="SNARE-like"/>
    <property type="match status" value="1"/>
</dbReference>
<dbReference type="EMBL" id="CP119064">
    <property type="protein sequence ID" value="WEL38204.1"/>
    <property type="molecule type" value="Genomic_DNA"/>
</dbReference>
<dbReference type="PANTHER" id="PTHR45806">
    <property type="entry name" value="SYNAPTOBREVIN HOMOLOG YKT6"/>
    <property type="match status" value="1"/>
</dbReference>
<dbReference type="InterPro" id="IPR011012">
    <property type="entry name" value="Longin-like_dom_sf"/>
</dbReference>
<dbReference type="OrthoDB" id="27923at2759"/>
<reference evidence="3" key="1">
    <citation type="submission" date="2021-05" db="EMBL/GenBank/DDBJ databases">
        <title>Encephalitozoon hellem ATCC 50604 Complete Genome.</title>
        <authorList>
            <person name="Mascarenhas dos Santos A.C."/>
            <person name="Julian A.T."/>
            <person name="Pombert J.-F."/>
        </authorList>
    </citation>
    <scope>NUCLEOTIDE SEQUENCE</scope>
    <source>
        <strain evidence="3">ATCC 50604</strain>
    </source>
</reference>
<name>A0A9Q9FB16_ENCHE</name>
<dbReference type="AlphaFoldDB" id="A0A9Q9FB16"/>
<feature type="domain" description="V-SNARE coiled-coil homology" evidence="2">
    <location>
        <begin position="119"/>
        <end position="176"/>
    </location>
</feature>
<keyword evidence="6" id="KW-1185">Reference proteome</keyword>
<dbReference type="GO" id="GO:0005484">
    <property type="term" value="F:SNAP receptor activity"/>
    <property type="evidence" value="ECO:0007669"/>
    <property type="project" value="TreeGrafter"/>
</dbReference>
<proteinExistence type="predicted"/>
<gene>
    <name evidence="3" type="ORF">GPU96_03g04670</name>
    <name evidence="4" type="ORF">PFJ87_03g00620</name>
</gene>
<evidence type="ECO:0000313" key="3">
    <source>
        <dbReference type="EMBL" id="UTX42745.1"/>
    </source>
</evidence>
<dbReference type="InterPro" id="IPR042855">
    <property type="entry name" value="V_SNARE_CC"/>
</dbReference>
<dbReference type="EMBL" id="CP075149">
    <property type="protein sequence ID" value="UTX42745.1"/>
    <property type="molecule type" value="Genomic_DNA"/>
</dbReference>
<dbReference type="SUPFAM" id="SSF58038">
    <property type="entry name" value="SNARE fusion complex"/>
    <property type="match status" value="1"/>
</dbReference>
<protein>
    <submittedName>
        <fullName evidence="4">Synaptobrevin YKT6</fullName>
    </submittedName>
    <submittedName>
        <fullName evidence="3">Synaptobrevin-like protein Ykt6</fullName>
    </submittedName>
</protein>
<dbReference type="GO" id="GO:0005794">
    <property type="term" value="C:Golgi apparatus"/>
    <property type="evidence" value="ECO:0007669"/>
    <property type="project" value="TreeGrafter"/>
</dbReference>
<dbReference type="Pfam" id="PF00957">
    <property type="entry name" value="Synaptobrevin"/>
    <property type="match status" value="1"/>
</dbReference>
<evidence type="ECO:0000313" key="6">
    <source>
        <dbReference type="Proteomes" id="UP001217963"/>
    </source>
</evidence>
<reference evidence="4 6" key="2">
    <citation type="submission" date="2023-02" db="EMBL/GenBank/DDBJ databases">
        <title>Encephalitozoon hellem ATCC 50451 complete genome.</title>
        <authorList>
            <person name="Mascarenhas dos Santos A.C."/>
            <person name="Julian A.T."/>
            <person name="Pombert J.-F."/>
        </authorList>
    </citation>
    <scope>NUCLEOTIDE SEQUENCE [LARGE SCALE GENOMIC DNA]</scope>
    <source>
        <strain evidence="4 6">ATCC 50451</strain>
    </source>
</reference>
<evidence type="ECO:0000313" key="4">
    <source>
        <dbReference type="EMBL" id="WEL38204.1"/>
    </source>
</evidence>
<dbReference type="Proteomes" id="UP001217963">
    <property type="component" value="Chromosome III"/>
</dbReference>
<sequence length="176" mass="20256">MAIISLVVINVHTKKIKAKAFSLGQFSFFTRGKVRETLTFISQELAEKLETYEFQEYTHEFNDEKVYKLFSLVHNDYAYIACADDGYPGIVALKLLQEARHGNIERLIDEYKDPASKHTLLQIQNEVEETKGALSKTLMAVLERNDKLEDLVAKSEHLCYETKLLFKSAKKKNKCC</sequence>
<dbReference type="PROSITE" id="PS50892">
    <property type="entry name" value="V_SNARE"/>
    <property type="match status" value="1"/>
</dbReference>
<evidence type="ECO:0000259" key="2">
    <source>
        <dbReference type="PROSITE" id="PS50892"/>
    </source>
</evidence>
<evidence type="ECO:0000256" key="1">
    <source>
        <dbReference type="PROSITE-ProRule" id="PRU00290"/>
    </source>
</evidence>
<evidence type="ECO:0000313" key="5">
    <source>
        <dbReference type="Proteomes" id="UP001059546"/>
    </source>
</evidence>
<dbReference type="PANTHER" id="PTHR45806:SF1">
    <property type="entry name" value="SYNAPTOBREVIN HOMOLOG YKT6"/>
    <property type="match status" value="1"/>
</dbReference>
<accession>A0A9Q9FB16</accession>
<dbReference type="Proteomes" id="UP001059546">
    <property type="component" value="Chromosome III"/>
</dbReference>
<organism evidence="3 5">
    <name type="scientific">Encephalitozoon hellem</name>
    <name type="common">Microsporidian parasite</name>
    <dbReference type="NCBI Taxonomy" id="27973"/>
    <lineage>
        <taxon>Eukaryota</taxon>
        <taxon>Fungi</taxon>
        <taxon>Fungi incertae sedis</taxon>
        <taxon>Microsporidia</taxon>
        <taxon>Unikaryonidae</taxon>
        <taxon>Encephalitozoon</taxon>
    </lineage>
</organism>
<dbReference type="GO" id="GO:0006888">
    <property type="term" value="P:endoplasmic reticulum to Golgi vesicle-mediated transport"/>
    <property type="evidence" value="ECO:0007669"/>
    <property type="project" value="TreeGrafter"/>
</dbReference>
<dbReference type="Gene3D" id="1.20.5.110">
    <property type="match status" value="1"/>
</dbReference>